<dbReference type="Proteomes" id="UP000603369">
    <property type="component" value="Unassembled WGS sequence"/>
</dbReference>
<comment type="caution">
    <text evidence="1">The sequence shown here is derived from an EMBL/GenBank/DDBJ whole genome shotgun (WGS) entry which is preliminary data.</text>
</comment>
<proteinExistence type="predicted"/>
<protein>
    <submittedName>
        <fullName evidence="1">Uncharacterized protein</fullName>
    </submittedName>
</protein>
<dbReference type="EMBL" id="JAEHFL010000001">
    <property type="protein sequence ID" value="MBK3426908.1"/>
    <property type="molecule type" value="Genomic_DNA"/>
</dbReference>
<name>A0A8I1L7X0_9CORY</name>
<evidence type="ECO:0000313" key="1">
    <source>
        <dbReference type="EMBL" id="MBK3426908.1"/>
    </source>
</evidence>
<sequence>MQIYGYPGERVDFVSKSAAAGSIMAGDSRDFVEEFFGPAHTRDDNEVSYFSQSVVLRFTDDKVREIAIYPQRSQRERIDVFAGKTRLSGLDAEALAEVIAQAGDGLSATAAEEGLGEVIFRL</sequence>
<evidence type="ECO:0000313" key="2">
    <source>
        <dbReference type="Proteomes" id="UP000603369"/>
    </source>
</evidence>
<gene>
    <name evidence="1" type="ORF">JDP02_00030</name>
</gene>
<dbReference type="RefSeq" id="WP_200435109.1">
    <property type="nucleotide sequence ID" value="NZ_JAEHFL010000001.1"/>
</dbReference>
<dbReference type="AlphaFoldDB" id="A0A8I1L7X0"/>
<reference evidence="1 2" key="1">
    <citation type="submission" date="2020-12" db="EMBL/GenBank/DDBJ databases">
        <title>Draft genome sequence of the commensal strain Corynebacterium tuberculostearicum MFP09/CIP 102622 isolated from human skin.</title>
        <authorList>
            <person name="Boukerb A.M."/>
            <person name="Janvier X."/>
            <person name="Feuilloley M.G.J."/>
            <person name="Groboillot A."/>
        </authorList>
    </citation>
    <scope>NUCLEOTIDE SEQUENCE [LARGE SCALE GENOMIC DNA]</scope>
    <source>
        <strain evidence="1 2">CIP 102622</strain>
    </source>
</reference>
<organism evidence="1 2">
    <name type="scientific">Corynebacterium tuberculostearicum</name>
    <dbReference type="NCBI Taxonomy" id="38304"/>
    <lineage>
        <taxon>Bacteria</taxon>
        <taxon>Bacillati</taxon>
        <taxon>Actinomycetota</taxon>
        <taxon>Actinomycetes</taxon>
        <taxon>Mycobacteriales</taxon>
        <taxon>Corynebacteriaceae</taxon>
        <taxon>Corynebacterium</taxon>
    </lineage>
</organism>
<accession>A0A8I1L7X0</accession>
<keyword evidence="2" id="KW-1185">Reference proteome</keyword>